<feature type="region of interest" description="Disordered" evidence="1">
    <location>
        <begin position="43"/>
        <end position="100"/>
    </location>
</feature>
<gene>
    <name evidence="3" type="ORF">BASA50_005212</name>
</gene>
<dbReference type="Proteomes" id="UP001648503">
    <property type="component" value="Unassembled WGS sequence"/>
</dbReference>
<evidence type="ECO:0000256" key="2">
    <source>
        <dbReference type="SAM" id="SignalP"/>
    </source>
</evidence>
<feature type="chain" id="PRO_5045868135" description="RxLR effector protein" evidence="2">
    <location>
        <begin position="19"/>
        <end position="289"/>
    </location>
</feature>
<dbReference type="EMBL" id="JAFCIX010000242">
    <property type="protein sequence ID" value="KAH6596172.1"/>
    <property type="molecule type" value="Genomic_DNA"/>
</dbReference>
<keyword evidence="2" id="KW-0732">Signal</keyword>
<sequence length="289" mass="32430">MQFFHLFSFVVVASYAAALPQPAEPSEKYSNSVDTTLASGLEARSYQPGSNSQKNSATLVSLKRRDDSEGSPGENSGSDSFLPSTSGPNKPFKSPFSDSNVSSKNLASTIKNVGDGIFDLYKDGEKVGQKISGPVGDMVTKYIRRNAYVNVALRHWVHESVPGILEKIKSLWGDDEYSRLEPDLTKDIKKWEDEFRTGLNAIVDATTNILENVGSVTENLQKIGRSFQRTLFNRRLLIWKLIRLLKSFESSKALLWYLGDIVESSAKFYTEEQSIYMRFMIELGASYYR</sequence>
<reference evidence="3 4" key="1">
    <citation type="submission" date="2021-02" db="EMBL/GenBank/DDBJ databases">
        <title>Variation within the Batrachochytrium salamandrivorans European outbreak.</title>
        <authorList>
            <person name="Kelly M."/>
            <person name="Pasmans F."/>
            <person name="Shea T.P."/>
            <person name="Munoz J.F."/>
            <person name="Carranza S."/>
            <person name="Cuomo C.A."/>
            <person name="Martel A."/>
        </authorList>
    </citation>
    <scope>NUCLEOTIDE SEQUENCE [LARGE SCALE GENOMIC DNA]</scope>
    <source>
        <strain evidence="3 4">AMFP18/2</strain>
    </source>
</reference>
<evidence type="ECO:0008006" key="5">
    <source>
        <dbReference type="Google" id="ProtNLM"/>
    </source>
</evidence>
<evidence type="ECO:0000313" key="3">
    <source>
        <dbReference type="EMBL" id="KAH6596172.1"/>
    </source>
</evidence>
<accession>A0ABQ8FD01</accession>
<keyword evidence="4" id="KW-1185">Reference proteome</keyword>
<evidence type="ECO:0000313" key="4">
    <source>
        <dbReference type="Proteomes" id="UP001648503"/>
    </source>
</evidence>
<organism evidence="3 4">
    <name type="scientific">Batrachochytrium salamandrivorans</name>
    <dbReference type="NCBI Taxonomy" id="1357716"/>
    <lineage>
        <taxon>Eukaryota</taxon>
        <taxon>Fungi</taxon>
        <taxon>Fungi incertae sedis</taxon>
        <taxon>Chytridiomycota</taxon>
        <taxon>Chytridiomycota incertae sedis</taxon>
        <taxon>Chytridiomycetes</taxon>
        <taxon>Rhizophydiales</taxon>
        <taxon>Rhizophydiales incertae sedis</taxon>
        <taxon>Batrachochytrium</taxon>
    </lineage>
</organism>
<evidence type="ECO:0000256" key="1">
    <source>
        <dbReference type="SAM" id="MobiDB-lite"/>
    </source>
</evidence>
<protein>
    <recommendedName>
        <fullName evidence="5">RxLR effector protein</fullName>
    </recommendedName>
</protein>
<feature type="compositionally biased region" description="Polar residues" evidence="1">
    <location>
        <begin position="47"/>
        <end position="59"/>
    </location>
</feature>
<comment type="caution">
    <text evidence="3">The sequence shown here is derived from an EMBL/GenBank/DDBJ whole genome shotgun (WGS) entry which is preliminary data.</text>
</comment>
<name>A0ABQ8FD01_9FUNG</name>
<feature type="compositionally biased region" description="Polar residues" evidence="1">
    <location>
        <begin position="73"/>
        <end position="88"/>
    </location>
</feature>
<feature type="signal peptide" evidence="2">
    <location>
        <begin position="1"/>
        <end position="18"/>
    </location>
</feature>
<proteinExistence type="predicted"/>